<dbReference type="GO" id="GO:0043565">
    <property type="term" value="F:sequence-specific DNA binding"/>
    <property type="evidence" value="ECO:0007669"/>
    <property type="project" value="InterPro"/>
</dbReference>
<evidence type="ECO:0000256" key="2">
    <source>
        <dbReference type="ARBA" id="ARBA00022741"/>
    </source>
</evidence>
<evidence type="ECO:0000256" key="1">
    <source>
        <dbReference type="ARBA" id="ARBA00022553"/>
    </source>
</evidence>
<name>D7DJS3_METV0</name>
<keyword evidence="1 8" id="KW-0597">Phosphoprotein</keyword>
<dbReference type="Gene3D" id="3.40.50.300">
    <property type="entry name" value="P-loop containing nucleotide triphosphate hydrolases"/>
    <property type="match status" value="1"/>
</dbReference>
<feature type="domain" description="Sigma-54 factor interaction" evidence="9">
    <location>
        <begin position="143"/>
        <end position="365"/>
    </location>
</feature>
<feature type="modified residue" description="4-aspartylphosphate" evidence="8">
    <location>
        <position position="55"/>
    </location>
</feature>
<dbReference type="PROSITE" id="PS00676">
    <property type="entry name" value="SIGMA54_INTERACT_2"/>
    <property type="match status" value="1"/>
</dbReference>
<reference evidence="11 12" key="2">
    <citation type="journal article" date="2011" name="J. Bacteriol.">
        <title>Genomes of three methylotrophs from a single niche uncover genetic and metabolic divergence of Methylophilaceae.</title>
        <authorList>
            <person name="Lapidus A."/>
            <person name="Clum A."/>
            <person name="Labutti K."/>
            <person name="Kaluzhnaya M.G."/>
            <person name="Lim S."/>
            <person name="Beck D.A."/>
            <person name="Glavina Del Rio T."/>
            <person name="Nolan M."/>
            <person name="Mavromatis K."/>
            <person name="Huntemann M."/>
            <person name="Lucas S."/>
            <person name="Lidstrom M.E."/>
            <person name="Ivanova N."/>
            <person name="Chistoserdova L."/>
        </authorList>
    </citation>
    <scope>NUCLEOTIDE SEQUENCE [LARGE SCALE GENOMIC DNA]</scope>
    <source>
        <strain evidence="11 12">301</strain>
    </source>
</reference>
<dbReference type="EMBL" id="CP002056">
    <property type="protein sequence ID" value="ADI30284.1"/>
    <property type="molecule type" value="Genomic_DNA"/>
</dbReference>
<dbReference type="InterPro" id="IPR003593">
    <property type="entry name" value="AAA+_ATPase"/>
</dbReference>
<dbReference type="STRING" id="666681.M301_1912"/>
<dbReference type="SUPFAM" id="SSF52172">
    <property type="entry name" value="CheY-like"/>
    <property type="match status" value="1"/>
</dbReference>
<keyword evidence="4" id="KW-0902">Two-component regulatory system</keyword>
<dbReference type="InterPro" id="IPR009057">
    <property type="entry name" value="Homeodomain-like_sf"/>
</dbReference>
<dbReference type="Proteomes" id="UP000000383">
    <property type="component" value="Chromosome"/>
</dbReference>
<dbReference type="Pfam" id="PF00158">
    <property type="entry name" value="Sigma54_activat"/>
    <property type="match status" value="1"/>
</dbReference>
<dbReference type="InterPro" id="IPR025944">
    <property type="entry name" value="Sigma_54_int_dom_CS"/>
</dbReference>
<dbReference type="Gene3D" id="3.40.50.2300">
    <property type="match status" value="1"/>
</dbReference>
<dbReference type="AlphaFoldDB" id="D7DJS3"/>
<dbReference type="PROSITE" id="PS00675">
    <property type="entry name" value="SIGMA54_INTERACT_1"/>
    <property type="match status" value="1"/>
</dbReference>
<dbReference type="InterPro" id="IPR025943">
    <property type="entry name" value="Sigma_54_int_dom_ATP-bd_2"/>
</dbReference>
<dbReference type="SMART" id="SM00382">
    <property type="entry name" value="AAA"/>
    <property type="match status" value="1"/>
</dbReference>
<organism evidence="11 12">
    <name type="scientific">Methylotenera versatilis (strain 301)</name>
    <dbReference type="NCBI Taxonomy" id="666681"/>
    <lineage>
        <taxon>Bacteria</taxon>
        <taxon>Pseudomonadati</taxon>
        <taxon>Pseudomonadota</taxon>
        <taxon>Betaproteobacteria</taxon>
        <taxon>Nitrosomonadales</taxon>
        <taxon>Methylophilaceae</taxon>
        <taxon>Methylotenera</taxon>
    </lineage>
</organism>
<dbReference type="OrthoDB" id="5288224at2"/>
<dbReference type="PANTHER" id="PTHR32071:SF57">
    <property type="entry name" value="C4-DICARBOXYLATE TRANSPORT TRANSCRIPTIONAL REGULATORY PROTEIN DCTD"/>
    <property type="match status" value="1"/>
</dbReference>
<dbReference type="RefSeq" id="WP_013148596.1">
    <property type="nucleotide sequence ID" value="NC_014207.1"/>
</dbReference>
<evidence type="ECO:0000313" key="11">
    <source>
        <dbReference type="EMBL" id="ADI30284.1"/>
    </source>
</evidence>
<dbReference type="SUPFAM" id="SSF46689">
    <property type="entry name" value="Homeodomain-like"/>
    <property type="match status" value="1"/>
</dbReference>
<dbReference type="GO" id="GO:0000160">
    <property type="term" value="P:phosphorelay signal transduction system"/>
    <property type="evidence" value="ECO:0007669"/>
    <property type="project" value="UniProtKB-KW"/>
</dbReference>
<evidence type="ECO:0000259" key="9">
    <source>
        <dbReference type="PROSITE" id="PS50045"/>
    </source>
</evidence>
<dbReference type="Pfam" id="PF02954">
    <property type="entry name" value="HTH_8"/>
    <property type="match status" value="1"/>
</dbReference>
<protein>
    <submittedName>
        <fullName evidence="11">Two component, sigma54 specific, transcriptional regulator, Fis family</fullName>
    </submittedName>
</protein>
<dbReference type="SUPFAM" id="SSF52540">
    <property type="entry name" value="P-loop containing nucleoside triphosphate hydrolases"/>
    <property type="match status" value="1"/>
</dbReference>
<gene>
    <name evidence="11" type="ordered locus">M301_1912</name>
</gene>
<proteinExistence type="predicted"/>
<dbReference type="KEGG" id="meh:M301_1912"/>
<dbReference type="InterPro" id="IPR027417">
    <property type="entry name" value="P-loop_NTPase"/>
</dbReference>
<reference evidence="12" key="1">
    <citation type="submission" date="2010-05" db="EMBL/GenBank/DDBJ databases">
        <title>Complete sequence of Methylotenera sp. 301.</title>
        <authorList>
            <person name="Lucas S."/>
            <person name="Copeland A."/>
            <person name="Lapidus A."/>
            <person name="Cheng J.-F."/>
            <person name="Bruce D."/>
            <person name="Goodwin L."/>
            <person name="Pitluck S."/>
            <person name="Clum A."/>
            <person name="Land M."/>
            <person name="Hauser L."/>
            <person name="Kyrpides N."/>
            <person name="Ivanova N."/>
            <person name="Chistoservova L."/>
            <person name="Kalyuzhnaya M."/>
            <person name="Woyke T."/>
        </authorList>
    </citation>
    <scope>NUCLEOTIDE SEQUENCE [LARGE SCALE GENOMIC DNA]</scope>
    <source>
        <strain evidence="12">301</strain>
    </source>
</reference>
<keyword evidence="3" id="KW-0067">ATP-binding</keyword>
<keyword evidence="7" id="KW-0804">Transcription</keyword>
<dbReference type="InterPro" id="IPR025662">
    <property type="entry name" value="Sigma_54_int_dom_ATP-bd_1"/>
</dbReference>
<sequence>MNQQKRILAVDDEPHMRRLLEISLRQAGYQPVVAENGKEALTILRNDNIDLVVSDLHMPVMDGLKLLEALRAENIDTPVIIVTAQGEISSAVQAMKLGASDYILRPFDLETLEIAISRALSVTRLKVENQFLRDEAGQIGKSLIGESPAIRKVHQAISQVAAEKATVLIAGETGTGKELVARAIHQQSPRKNALFIAVNCAAIPSEMLESELFGHERGAFTGAVKERIGKFELADGGTLFLDEVTEMPIALQAKLLRALQEGTIERLGSNRQLNVDIRVVAATNRDPMQAIKEGKLREDLYYRLNVFRIDLPPLRDRLSDIKILAAHFLKKRNVSIDENAASLLENYAWPGNIRELENVLERAAIVCSGPLIRAENLPVDMIKKINPIAPLLTNTNDLSNPRLSLSLPDAVQSIEIQIISEALTQANGNKSRAAKLLEISERSLWYKLSRYHLTDQ</sequence>
<keyword evidence="5" id="KW-0805">Transcription regulation</keyword>
<dbReference type="PROSITE" id="PS00688">
    <property type="entry name" value="SIGMA54_INTERACT_3"/>
    <property type="match status" value="1"/>
</dbReference>
<evidence type="ECO:0000256" key="6">
    <source>
        <dbReference type="ARBA" id="ARBA00023125"/>
    </source>
</evidence>
<dbReference type="Pfam" id="PF00072">
    <property type="entry name" value="Response_reg"/>
    <property type="match status" value="1"/>
</dbReference>
<evidence type="ECO:0000313" key="12">
    <source>
        <dbReference type="Proteomes" id="UP000000383"/>
    </source>
</evidence>
<dbReference type="Pfam" id="PF25601">
    <property type="entry name" value="AAA_lid_14"/>
    <property type="match status" value="1"/>
</dbReference>
<keyword evidence="12" id="KW-1185">Reference proteome</keyword>
<evidence type="ECO:0000256" key="8">
    <source>
        <dbReference type="PROSITE-ProRule" id="PRU00169"/>
    </source>
</evidence>
<dbReference type="InterPro" id="IPR002078">
    <property type="entry name" value="Sigma_54_int"/>
</dbReference>
<dbReference type="PROSITE" id="PS50045">
    <property type="entry name" value="SIGMA54_INTERACT_4"/>
    <property type="match status" value="1"/>
</dbReference>
<keyword evidence="6" id="KW-0238">DNA-binding</keyword>
<dbReference type="GO" id="GO:0006355">
    <property type="term" value="P:regulation of DNA-templated transcription"/>
    <property type="evidence" value="ECO:0007669"/>
    <property type="project" value="InterPro"/>
</dbReference>
<dbReference type="InterPro" id="IPR002197">
    <property type="entry name" value="HTH_Fis"/>
</dbReference>
<dbReference type="SMART" id="SM00448">
    <property type="entry name" value="REC"/>
    <property type="match status" value="1"/>
</dbReference>
<dbReference type="Gene3D" id="1.10.10.60">
    <property type="entry name" value="Homeodomain-like"/>
    <property type="match status" value="1"/>
</dbReference>
<dbReference type="PANTHER" id="PTHR32071">
    <property type="entry name" value="TRANSCRIPTIONAL REGULATORY PROTEIN"/>
    <property type="match status" value="1"/>
</dbReference>
<dbReference type="InterPro" id="IPR058031">
    <property type="entry name" value="AAA_lid_NorR"/>
</dbReference>
<dbReference type="FunFam" id="3.40.50.300:FF:000006">
    <property type="entry name" value="DNA-binding transcriptional regulator NtrC"/>
    <property type="match status" value="1"/>
</dbReference>
<evidence type="ECO:0000259" key="10">
    <source>
        <dbReference type="PROSITE" id="PS50110"/>
    </source>
</evidence>
<dbReference type="InterPro" id="IPR001789">
    <property type="entry name" value="Sig_transdc_resp-reg_receiver"/>
</dbReference>
<evidence type="ECO:0000256" key="7">
    <source>
        <dbReference type="ARBA" id="ARBA00023163"/>
    </source>
</evidence>
<accession>D7DJS3</accession>
<dbReference type="eggNOG" id="COG2204">
    <property type="taxonomic scope" value="Bacteria"/>
</dbReference>
<dbReference type="FunFam" id="3.40.50.2300:FF:000018">
    <property type="entry name" value="DNA-binding transcriptional regulator NtrC"/>
    <property type="match status" value="1"/>
</dbReference>
<dbReference type="CDD" id="cd00009">
    <property type="entry name" value="AAA"/>
    <property type="match status" value="1"/>
</dbReference>
<evidence type="ECO:0000256" key="5">
    <source>
        <dbReference type="ARBA" id="ARBA00023015"/>
    </source>
</evidence>
<dbReference type="InterPro" id="IPR011006">
    <property type="entry name" value="CheY-like_superfamily"/>
</dbReference>
<dbReference type="PRINTS" id="PR01590">
    <property type="entry name" value="HTHFIS"/>
</dbReference>
<dbReference type="Gene3D" id="1.10.8.60">
    <property type="match status" value="1"/>
</dbReference>
<keyword evidence="2" id="KW-0547">Nucleotide-binding</keyword>
<dbReference type="GO" id="GO:0005524">
    <property type="term" value="F:ATP binding"/>
    <property type="evidence" value="ECO:0007669"/>
    <property type="project" value="UniProtKB-KW"/>
</dbReference>
<dbReference type="PROSITE" id="PS50110">
    <property type="entry name" value="RESPONSE_REGULATORY"/>
    <property type="match status" value="1"/>
</dbReference>
<dbReference type="HOGENOM" id="CLU_000445_0_6_4"/>
<evidence type="ECO:0000256" key="3">
    <source>
        <dbReference type="ARBA" id="ARBA00022840"/>
    </source>
</evidence>
<feature type="domain" description="Response regulatory" evidence="10">
    <location>
        <begin position="6"/>
        <end position="120"/>
    </location>
</feature>
<evidence type="ECO:0000256" key="4">
    <source>
        <dbReference type="ARBA" id="ARBA00023012"/>
    </source>
</evidence>